<evidence type="ECO:0008006" key="13">
    <source>
        <dbReference type="Google" id="ProtNLM"/>
    </source>
</evidence>
<dbReference type="PRINTS" id="PR00385">
    <property type="entry name" value="P450"/>
</dbReference>
<dbReference type="SUPFAM" id="SSF48264">
    <property type="entry name" value="Cytochrome P450"/>
    <property type="match status" value="1"/>
</dbReference>
<keyword evidence="4 9" id="KW-0349">Heme</keyword>
<dbReference type="OrthoDB" id="2789670at2759"/>
<evidence type="ECO:0000256" key="10">
    <source>
        <dbReference type="RuleBase" id="RU000461"/>
    </source>
</evidence>
<evidence type="ECO:0000256" key="8">
    <source>
        <dbReference type="ARBA" id="ARBA00023033"/>
    </source>
</evidence>
<dbReference type="Pfam" id="PF00067">
    <property type="entry name" value="p450"/>
    <property type="match status" value="1"/>
</dbReference>
<keyword evidence="6 10" id="KW-0560">Oxidoreductase</keyword>
<dbReference type="PROSITE" id="PS00086">
    <property type="entry name" value="CYTOCHROME_P450"/>
    <property type="match status" value="1"/>
</dbReference>
<evidence type="ECO:0000256" key="1">
    <source>
        <dbReference type="ARBA" id="ARBA00001971"/>
    </source>
</evidence>
<reference evidence="11 12" key="1">
    <citation type="submission" date="2014-06" db="EMBL/GenBank/DDBJ databases">
        <title>Evolutionary Origins and Diversification of the Mycorrhizal Mutualists.</title>
        <authorList>
            <consortium name="DOE Joint Genome Institute"/>
            <consortium name="Mycorrhizal Genomics Consortium"/>
            <person name="Kohler A."/>
            <person name="Kuo A."/>
            <person name="Nagy L.G."/>
            <person name="Floudas D."/>
            <person name="Copeland A."/>
            <person name="Barry K.W."/>
            <person name="Cichocki N."/>
            <person name="Veneault-Fourrey C."/>
            <person name="LaButti K."/>
            <person name="Lindquist E.A."/>
            <person name="Lipzen A."/>
            <person name="Lundell T."/>
            <person name="Morin E."/>
            <person name="Murat C."/>
            <person name="Riley R."/>
            <person name="Ohm R."/>
            <person name="Sun H."/>
            <person name="Tunlid A."/>
            <person name="Henrissat B."/>
            <person name="Grigoriev I.V."/>
            <person name="Hibbett D.S."/>
            <person name="Martin F."/>
        </authorList>
    </citation>
    <scope>NUCLEOTIDE SEQUENCE [LARGE SCALE GENOMIC DNA]</scope>
    <source>
        <strain evidence="11 12">SS14</strain>
    </source>
</reference>
<dbReference type="HOGENOM" id="CLU_001570_20_0_1"/>
<sequence>MMQEISDQEDNLAYESEKIMKSAVAIASMAGTDTSRSAIALFILAMAMHPSVQQKAQAEIDSVVGTERLPDFNDRDSLPYVNAVLKETVRWHNIDPLNNPRLTTEDDAYDGYFIPKGTLVVSSIWTMLHDPTVYPDPFEFKPERFIKDGKFNHDVLDPYEVLFGHGRRVCPGRHFAKDTLFITAASIFATLNISAPLDGDGRPQTLVCEMTDGIVSSPKPFDCVIKPRSKAAAELIKDNQSTLLN</sequence>
<evidence type="ECO:0000256" key="4">
    <source>
        <dbReference type="ARBA" id="ARBA00022617"/>
    </source>
</evidence>
<evidence type="ECO:0000256" key="5">
    <source>
        <dbReference type="ARBA" id="ARBA00022723"/>
    </source>
</evidence>
<dbReference type="PRINTS" id="PR00463">
    <property type="entry name" value="EP450I"/>
</dbReference>
<dbReference type="InterPro" id="IPR050364">
    <property type="entry name" value="Cytochrome_P450_fung"/>
</dbReference>
<dbReference type="Gene3D" id="1.10.630.10">
    <property type="entry name" value="Cytochrome P450"/>
    <property type="match status" value="1"/>
</dbReference>
<dbReference type="InterPro" id="IPR002401">
    <property type="entry name" value="Cyt_P450_E_grp-I"/>
</dbReference>
<dbReference type="Proteomes" id="UP000054279">
    <property type="component" value="Unassembled WGS sequence"/>
</dbReference>
<name>A0A0C9UU96_SPHS4</name>
<comment type="similarity">
    <text evidence="3 10">Belongs to the cytochrome P450 family.</text>
</comment>
<keyword evidence="8 10" id="KW-0503">Monooxygenase</keyword>
<dbReference type="GO" id="GO:0005506">
    <property type="term" value="F:iron ion binding"/>
    <property type="evidence" value="ECO:0007669"/>
    <property type="project" value="InterPro"/>
</dbReference>
<accession>A0A0C9UU96</accession>
<dbReference type="GO" id="GO:0020037">
    <property type="term" value="F:heme binding"/>
    <property type="evidence" value="ECO:0007669"/>
    <property type="project" value="InterPro"/>
</dbReference>
<organism evidence="11 12">
    <name type="scientific">Sphaerobolus stellatus (strain SS14)</name>
    <dbReference type="NCBI Taxonomy" id="990650"/>
    <lineage>
        <taxon>Eukaryota</taxon>
        <taxon>Fungi</taxon>
        <taxon>Dikarya</taxon>
        <taxon>Basidiomycota</taxon>
        <taxon>Agaricomycotina</taxon>
        <taxon>Agaricomycetes</taxon>
        <taxon>Phallomycetidae</taxon>
        <taxon>Geastrales</taxon>
        <taxon>Sphaerobolaceae</taxon>
        <taxon>Sphaerobolus</taxon>
    </lineage>
</organism>
<dbReference type="AlphaFoldDB" id="A0A0C9UU96"/>
<dbReference type="PANTHER" id="PTHR46300:SF7">
    <property type="entry name" value="P450, PUTATIVE (EUROFUNG)-RELATED"/>
    <property type="match status" value="1"/>
</dbReference>
<dbReference type="InterPro" id="IPR036396">
    <property type="entry name" value="Cyt_P450_sf"/>
</dbReference>
<dbReference type="EMBL" id="KN837221">
    <property type="protein sequence ID" value="KIJ32837.1"/>
    <property type="molecule type" value="Genomic_DNA"/>
</dbReference>
<dbReference type="InterPro" id="IPR017972">
    <property type="entry name" value="Cyt_P450_CS"/>
</dbReference>
<comment type="pathway">
    <text evidence="2">Secondary metabolite biosynthesis.</text>
</comment>
<protein>
    <recommendedName>
        <fullName evidence="13">Cytochrome P450</fullName>
    </recommendedName>
</protein>
<evidence type="ECO:0000313" key="12">
    <source>
        <dbReference type="Proteomes" id="UP000054279"/>
    </source>
</evidence>
<dbReference type="GO" id="GO:0004497">
    <property type="term" value="F:monooxygenase activity"/>
    <property type="evidence" value="ECO:0007669"/>
    <property type="project" value="UniProtKB-KW"/>
</dbReference>
<keyword evidence="5 9" id="KW-0479">Metal-binding</keyword>
<evidence type="ECO:0000256" key="2">
    <source>
        <dbReference type="ARBA" id="ARBA00005179"/>
    </source>
</evidence>
<feature type="binding site" description="axial binding residue" evidence="9">
    <location>
        <position position="170"/>
    </location>
    <ligand>
        <name>heme</name>
        <dbReference type="ChEBI" id="CHEBI:30413"/>
    </ligand>
    <ligandPart>
        <name>Fe</name>
        <dbReference type="ChEBI" id="CHEBI:18248"/>
    </ligandPart>
</feature>
<keyword evidence="7 9" id="KW-0408">Iron</keyword>
<dbReference type="GO" id="GO:0016705">
    <property type="term" value="F:oxidoreductase activity, acting on paired donors, with incorporation or reduction of molecular oxygen"/>
    <property type="evidence" value="ECO:0007669"/>
    <property type="project" value="InterPro"/>
</dbReference>
<evidence type="ECO:0000256" key="7">
    <source>
        <dbReference type="ARBA" id="ARBA00023004"/>
    </source>
</evidence>
<gene>
    <name evidence="11" type="ORF">M422DRAFT_265319</name>
</gene>
<proteinExistence type="inferred from homology"/>
<dbReference type="InterPro" id="IPR001128">
    <property type="entry name" value="Cyt_P450"/>
</dbReference>
<evidence type="ECO:0000256" key="9">
    <source>
        <dbReference type="PIRSR" id="PIRSR602401-1"/>
    </source>
</evidence>
<keyword evidence="12" id="KW-1185">Reference proteome</keyword>
<evidence type="ECO:0000313" key="11">
    <source>
        <dbReference type="EMBL" id="KIJ32837.1"/>
    </source>
</evidence>
<evidence type="ECO:0000256" key="6">
    <source>
        <dbReference type="ARBA" id="ARBA00023002"/>
    </source>
</evidence>
<comment type="cofactor">
    <cofactor evidence="1 9">
        <name>heme</name>
        <dbReference type="ChEBI" id="CHEBI:30413"/>
    </cofactor>
</comment>
<dbReference type="PANTHER" id="PTHR46300">
    <property type="entry name" value="P450, PUTATIVE (EUROFUNG)-RELATED-RELATED"/>
    <property type="match status" value="1"/>
</dbReference>
<evidence type="ECO:0000256" key="3">
    <source>
        <dbReference type="ARBA" id="ARBA00010617"/>
    </source>
</evidence>